<name>A0A2M8W0A1_9RHOB</name>
<dbReference type="InterPro" id="IPR003660">
    <property type="entry name" value="HAMP_dom"/>
</dbReference>
<dbReference type="SUPFAM" id="SSF55874">
    <property type="entry name" value="ATPase domain of HSP90 chaperone/DNA topoisomerase II/histidine kinase"/>
    <property type="match status" value="1"/>
</dbReference>
<reference evidence="13 14" key="1">
    <citation type="submission" date="2017-11" db="EMBL/GenBank/DDBJ databases">
        <title>Genomic Encyclopedia of Archaeal and Bacterial Type Strains, Phase II (KMG-II): From Individual Species to Whole Genera.</title>
        <authorList>
            <person name="Goeker M."/>
        </authorList>
    </citation>
    <scope>NUCLEOTIDE SEQUENCE [LARGE SCALE GENOMIC DNA]</scope>
    <source>
        <strain evidence="13 14">DSM 29128</strain>
    </source>
</reference>
<evidence type="ECO:0000256" key="4">
    <source>
        <dbReference type="ARBA" id="ARBA00022553"/>
    </source>
</evidence>
<gene>
    <name evidence="13" type="ORF">BC777_3892</name>
</gene>
<dbReference type="SMART" id="SM00387">
    <property type="entry name" value="HATPase_c"/>
    <property type="match status" value="1"/>
</dbReference>
<dbReference type="Pfam" id="PF00672">
    <property type="entry name" value="HAMP"/>
    <property type="match status" value="1"/>
</dbReference>
<keyword evidence="4" id="KW-0597">Phosphoprotein</keyword>
<keyword evidence="10" id="KW-0472">Membrane</keyword>
<dbReference type="InterPro" id="IPR005467">
    <property type="entry name" value="His_kinase_dom"/>
</dbReference>
<dbReference type="PROSITE" id="PS50109">
    <property type="entry name" value="HIS_KIN"/>
    <property type="match status" value="1"/>
</dbReference>
<comment type="caution">
    <text evidence="13">The sequence shown here is derived from an EMBL/GenBank/DDBJ whole genome shotgun (WGS) entry which is preliminary data.</text>
</comment>
<keyword evidence="7 13" id="KW-0418">Kinase</keyword>
<evidence type="ECO:0000256" key="2">
    <source>
        <dbReference type="ARBA" id="ARBA00004370"/>
    </source>
</evidence>
<sequence length="475" mass="51326">MKSIRRRMALWMTVAVFGVTALFCGLTYVLVRNMLIVDFDRAVLEQFQSVANTVKVWTDGDVYVELNPTVMTGFAAGGDRAFVVRDVDVHEMIAQSISLDAAGLTIAGLAGANRDTPVFGEGTAPNGADAVIVTQVMPAQWGWDIDDTTIEVTPEAREKLVEITLAVDDTPLTARLRSLGMLTLSIAIAAALAAGAAALFTVSTVLRPLHDLAGRAAKIREPSYSRPFPADGPVELQPIAERLNDLLVRLADASLVERRFTADAAHELRTPIAELRTLTDVALRFPTAPEQLENVIRSSNDLSIRLTSLIDALLGIARKDALAAGLQMAPTNPPDMIRQIIASNAVTIAKRNLVFDVQAPQDHKITSDVTLLQSILTNLIENAVSHAPQGSTVSVIYTVTQAGLHLRVTNPAPDLDADDLDKVFEPFWRKDGQQSDRDHAGLGLALCKGFADILSLDLQARVTADQQFEMILKAT</sequence>
<evidence type="ECO:0000256" key="5">
    <source>
        <dbReference type="ARBA" id="ARBA00022679"/>
    </source>
</evidence>
<evidence type="ECO:0000256" key="7">
    <source>
        <dbReference type="ARBA" id="ARBA00022777"/>
    </source>
</evidence>
<organism evidence="13 14">
    <name type="scientific">Yoonia maricola</name>
    <dbReference type="NCBI Taxonomy" id="420999"/>
    <lineage>
        <taxon>Bacteria</taxon>
        <taxon>Pseudomonadati</taxon>
        <taxon>Pseudomonadota</taxon>
        <taxon>Alphaproteobacteria</taxon>
        <taxon>Rhodobacterales</taxon>
        <taxon>Paracoccaceae</taxon>
        <taxon>Yoonia</taxon>
    </lineage>
</organism>
<dbReference type="Proteomes" id="UP000228531">
    <property type="component" value="Unassembled WGS sequence"/>
</dbReference>
<dbReference type="GO" id="GO:0000155">
    <property type="term" value="F:phosphorelay sensor kinase activity"/>
    <property type="evidence" value="ECO:0007669"/>
    <property type="project" value="InterPro"/>
</dbReference>
<dbReference type="SUPFAM" id="SSF47384">
    <property type="entry name" value="Homodimeric domain of signal transducing histidine kinase"/>
    <property type="match status" value="1"/>
</dbReference>
<feature type="domain" description="HAMP" evidence="12">
    <location>
        <begin position="203"/>
        <end position="255"/>
    </location>
</feature>
<evidence type="ECO:0000256" key="10">
    <source>
        <dbReference type="SAM" id="Phobius"/>
    </source>
</evidence>
<accession>A0A2M8W0A1</accession>
<evidence type="ECO:0000313" key="13">
    <source>
        <dbReference type="EMBL" id="PJI84350.1"/>
    </source>
</evidence>
<evidence type="ECO:0000256" key="6">
    <source>
        <dbReference type="ARBA" id="ARBA00022692"/>
    </source>
</evidence>
<dbReference type="GO" id="GO:0016020">
    <property type="term" value="C:membrane"/>
    <property type="evidence" value="ECO:0007669"/>
    <property type="project" value="UniProtKB-SubCell"/>
</dbReference>
<evidence type="ECO:0000259" key="12">
    <source>
        <dbReference type="PROSITE" id="PS50885"/>
    </source>
</evidence>
<proteinExistence type="predicted"/>
<feature type="transmembrane region" description="Helical" evidence="10">
    <location>
        <begin position="9"/>
        <end position="31"/>
    </location>
</feature>
<keyword evidence="9" id="KW-0902">Two-component regulatory system</keyword>
<feature type="domain" description="Histidine kinase" evidence="11">
    <location>
        <begin position="263"/>
        <end position="475"/>
    </location>
</feature>
<dbReference type="InterPro" id="IPR036097">
    <property type="entry name" value="HisK_dim/P_sf"/>
</dbReference>
<comment type="catalytic activity">
    <reaction evidence="1">
        <text>ATP + protein L-histidine = ADP + protein N-phospho-L-histidine.</text>
        <dbReference type="EC" id="2.7.13.3"/>
    </reaction>
</comment>
<dbReference type="InterPro" id="IPR003661">
    <property type="entry name" value="HisK_dim/P_dom"/>
</dbReference>
<feature type="transmembrane region" description="Helical" evidence="10">
    <location>
        <begin position="181"/>
        <end position="206"/>
    </location>
</feature>
<keyword evidence="14" id="KW-1185">Reference proteome</keyword>
<comment type="subcellular location">
    <subcellularLocation>
        <location evidence="2">Membrane</location>
    </subcellularLocation>
</comment>
<dbReference type="InterPro" id="IPR050428">
    <property type="entry name" value="TCS_sensor_his_kinase"/>
</dbReference>
<dbReference type="Pfam" id="PF02518">
    <property type="entry name" value="HATPase_c"/>
    <property type="match status" value="1"/>
</dbReference>
<evidence type="ECO:0000313" key="14">
    <source>
        <dbReference type="Proteomes" id="UP000228531"/>
    </source>
</evidence>
<dbReference type="PANTHER" id="PTHR45436:SF5">
    <property type="entry name" value="SENSOR HISTIDINE KINASE TRCS"/>
    <property type="match status" value="1"/>
</dbReference>
<dbReference type="EMBL" id="PGTY01000005">
    <property type="protein sequence ID" value="PJI84350.1"/>
    <property type="molecule type" value="Genomic_DNA"/>
</dbReference>
<dbReference type="OrthoDB" id="913606at2"/>
<dbReference type="EC" id="2.7.13.3" evidence="3"/>
<protein>
    <recommendedName>
        <fullName evidence="3">histidine kinase</fullName>
        <ecNumber evidence="3">2.7.13.3</ecNumber>
    </recommendedName>
</protein>
<dbReference type="InterPro" id="IPR036890">
    <property type="entry name" value="HATPase_C_sf"/>
</dbReference>
<dbReference type="InterPro" id="IPR003594">
    <property type="entry name" value="HATPase_dom"/>
</dbReference>
<keyword evidence="8 10" id="KW-1133">Transmembrane helix</keyword>
<dbReference type="Gene3D" id="3.30.565.10">
    <property type="entry name" value="Histidine kinase-like ATPase, C-terminal domain"/>
    <property type="match status" value="1"/>
</dbReference>
<evidence type="ECO:0000259" key="11">
    <source>
        <dbReference type="PROSITE" id="PS50109"/>
    </source>
</evidence>
<keyword evidence="5" id="KW-0808">Transferase</keyword>
<evidence type="ECO:0000256" key="8">
    <source>
        <dbReference type="ARBA" id="ARBA00022989"/>
    </source>
</evidence>
<dbReference type="SMART" id="SM00388">
    <property type="entry name" value="HisKA"/>
    <property type="match status" value="1"/>
</dbReference>
<evidence type="ECO:0000256" key="1">
    <source>
        <dbReference type="ARBA" id="ARBA00000085"/>
    </source>
</evidence>
<evidence type="ECO:0000256" key="3">
    <source>
        <dbReference type="ARBA" id="ARBA00012438"/>
    </source>
</evidence>
<dbReference type="PROSITE" id="PS50885">
    <property type="entry name" value="HAMP"/>
    <property type="match status" value="1"/>
</dbReference>
<keyword evidence="6 10" id="KW-0812">Transmembrane</keyword>
<dbReference type="AlphaFoldDB" id="A0A2M8W0A1"/>
<dbReference type="CDD" id="cd00082">
    <property type="entry name" value="HisKA"/>
    <property type="match status" value="1"/>
</dbReference>
<evidence type="ECO:0000256" key="9">
    <source>
        <dbReference type="ARBA" id="ARBA00023012"/>
    </source>
</evidence>
<dbReference type="Gene3D" id="1.10.287.130">
    <property type="match status" value="1"/>
</dbReference>
<dbReference type="PANTHER" id="PTHR45436">
    <property type="entry name" value="SENSOR HISTIDINE KINASE YKOH"/>
    <property type="match status" value="1"/>
</dbReference>
<dbReference type="Pfam" id="PF00512">
    <property type="entry name" value="HisKA"/>
    <property type="match status" value="1"/>
</dbReference>